<proteinExistence type="predicted"/>
<feature type="compositionally biased region" description="Basic and acidic residues" evidence="2">
    <location>
        <begin position="300"/>
        <end position="311"/>
    </location>
</feature>
<dbReference type="VEuPathDB" id="FungiDB:PITG_02806"/>
<accession>D0MX99</accession>
<feature type="coiled-coil region" evidence="1">
    <location>
        <begin position="140"/>
        <end position="167"/>
    </location>
</feature>
<evidence type="ECO:0000313" key="4">
    <source>
        <dbReference type="Proteomes" id="UP000006643"/>
    </source>
</evidence>
<feature type="region of interest" description="Disordered" evidence="2">
    <location>
        <begin position="1"/>
        <end position="35"/>
    </location>
</feature>
<organism evidence="3 4">
    <name type="scientific">Phytophthora infestans (strain T30-4)</name>
    <name type="common">Potato late blight agent</name>
    <dbReference type="NCBI Taxonomy" id="403677"/>
    <lineage>
        <taxon>Eukaryota</taxon>
        <taxon>Sar</taxon>
        <taxon>Stramenopiles</taxon>
        <taxon>Oomycota</taxon>
        <taxon>Peronosporomycetes</taxon>
        <taxon>Peronosporales</taxon>
        <taxon>Peronosporaceae</taxon>
        <taxon>Phytophthora</taxon>
    </lineage>
</organism>
<evidence type="ECO:0000313" key="3">
    <source>
        <dbReference type="EMBL" id="EEY64262.1"/>
    </source>
</evidence>
<dbReference type="RefSeq" id="XP_002907698.1">
    <property type="nucleotide sequence ID" value="XM_002907652.1"/>
</dbReference>
<evidence type="ECO:0000256" key="2">
    <source>
        <dbReference type="SAM" id="MobiDB-lite"/>
    </source>
</evidence>
<name>D0MX99_PHYIT</name>
<feature type="compositionally biased region" description="Polar residues" evidence="2">
    <location>
        <begin position="22"/>
        <end position="35"/>
    </location>
</feature>
<gene>
    <name evidence="3" type="ORF">PITG_02806</name>
</gene>
<dbReference type="AlphaFoldDB" id="D0MX99"/>
<dbReference type="EMBL" id="DS028120">
    <property type="protein sequence ID" value="EEY64262.1"/>
    <property type="molecule type" value="Genomic_DNA"/>
</dbReference>
<feature type="compositionally biased region" description="Low complexity" evidence="2">
    <location>
        <begin position="349"/>
        <end position="360"/>
    </location>
</feature>
<protein>
    <submittedName>
        <fullName evidence="3">Uncharacterized protein</fullName>
    </submittedName>
</protein>
<dbReference type="Proteomes" id="UP000006643">
    <property type="component" value="Unassembled WGS sequence"/>
</dbReference>
<dbReference type="OMA" id="VMRTPDR"/>
<sequence>MERDWRAEYVKAAAPADAREGSTPTADSQQSTKTPVDSVLSFLDLLLTEEGGEWWTKLHRRAQRIGKRKSDDQEPMALNEEDKQQLKTFKKRLAVVGGQLVIKLPELNASLGSNESPRIAKVHVLLLQLVCRVLYYGVLTQKKKEEKKRLKKEIRGLMDRVALLLDAANPPSLADEDADERSPFQEFLQHELAPRVQMLQPGLVRYLLRIYELEEEKKQNNDEDKDTMKGLLPASPQAVATGKSSILSALRQERPVKRARPDASALFKEVQLPHQLQQKQPRPRKVRELAGMAKTGLVSSDRKPSKTDLLRRAAVKSSAKGPAAPLLHRAMSDRSNFPKRQPESSSSRAAAQVGGPAAPGKNRSPPLRRALTTSSVIMRTPDRPKRMAARTTRRVLVEASPPLRGPGGAGAAPRLLQPKSLRPGVNPPSLFGNDSTFK</sequence>
<evidence type="ECO:0000256" key="1">
    <source>
        <dbReference type="SAM" id="Coils"/>
    </source>
</evidence>
<reference evidence="4" key="1">
    <citation type="journal article" date="2009" name="Nature">
        <title>Genome sequence and analysis of the Irish potato famine pathogen Phytophthora infestans.</title>
        <authorList>
            <consortium name="The Broad Institute Genome Sequencing Platform"/>
            <person name="Haas B.J."/>
            <person name="Kamoun S."/>
            <person name="Zody M.C."/>
            <person name="Jiang R.H."/>
            <person name="Handsaker R.E."/>
            <person name="Cano L.M."/>
            <person name="Grabherr M."/>
            <person name="Kodira C.D."/>
            <person name="Raffaele S."/>
            <person name="Torto-Alalibo T."/>
            <person name="Bozkurt T.O."/>
            <person name="Ah-Fong A.M."/>
            <person name="Alvarado L."/>
            <person name="Anderson V.L."/>
            <person name="Armstrong M.R."/>
            <person name="Avrova A."/>
            <person name="Baxter L."/>
            <person name="Beynon J."/>
            <person name="Boevink P.C."/>
            <person name="Bollmann S.R."/>
            <person name="Bos J.I."/>
            <person name="Bulone V."/>
            <person name="Cai G."/>
            <person name="Cakir C."/>
            <person name="Carrington J.C."/>
            <person name="Chawner M."/>
            <person name="Conti L."/>
            <person name="Costanzo S."/>
            <person name="Ewan R."/>
            <person name="Fahlgren N."/>
            <person name="Fischbach M.A."/>
            <person name="Fugelstad J."/>
            <person name="Gilroy E.M."/>
            <person name="Gnerre S."/>
            <person name="Green P.J."/>
            <person name="Grenville-Briggs L.J."/>
            <person name="Griffith J."/>
            <person name="Grunwald N.J."/>
            <person name="Horn K."/>
            <person name="Horner N.R."/>
            <person name="Hu C.H."/>
            <person name="Huitema E."/>
            <person name="Jeong D.H."/>
            <person name="Jones A.M."/>
            <person name="Jones J.D."/>
            <person name="Jones R.W."/>
            <person name="Karlsson E.K."/>
            <person name="Kunjeti S.G."/>
            <person name="Lamour K."/>
            <person name="Liu Z."/>
            <person name="Ma L."/>
            <person name="Maclean D."/>
            <person name="Chibucos M.C."/>
            <person name="McDonald H."/>
            <person name="McWalters J."/>
            <person name="Meijer H.J."/>
            <person name="Morgan W."/>
            <person name="Morris P.F."/>
            <person name="Munro C.A."/>
            <person name="O'Neill K."/>
            <person name="Ospina-Giraldo M."/>
            <person name="Pinzon A."/>
            <person name="Pritchard L."/>
            <person name="Ramsahoye B."/>
            <person name="Ren Q."/>
            <person name="Restrepo S."/>
            <person name="Roy S."/>
            <person name="Sadanandom A."/>
            <person name="Savidor A."/>
            <person name="Schornack S."/>
            <person name="Schwartz D.C."/>
            <person name="Schumann U.D."/>
            <person name="Schwessinger B."/>
            <person name="Seyer L."/>
            <person name="Sharpe T."/>
            <person name="Silvar C."/>
            <person name="Song J."/>
            <person name="Studholme D.J."/>
            <person name="Sykes S."/>
            <person name="Thines M."/>
            <person name="van de Vondervoort P.J."/>
            <person name="Phuntumart V."/>
            <person name="Wawra S."/>
            <person name="Weide R."/>
            <person name="Win J."/>
            <person name="Young C."/>
            <person name="Zhou S."/>
            <person name="Fry W."/>
            <person name="Meyers B.C."/>
            <person name="van West P."/>
            <person name="Ristaino J."/>
            <person name="Govers F."/>
            <person name="Birch P.R."/>
            <person name="Whisson S.C."/>
            <person name="Judelson H.S."/>
            <person name="Nusbaum C."/>
        </authorList>
    </citation>
    <scope>NUCLEOTIDE SEQUENCE [LARGE SCALE GENOMIC DNA]</scope>
    <source>
        <strain evidence="4">T30-4</strain>
    </source>
</reference>
<dbReference type="eggNOG" id="ENOG502S5Y1">
    <property type="taxonomic scope" value="Eukaryota"/>
</dbReference>
<dbReference type="InParanoid" id="D0MX99"/>
<dbReference type="GeneID" id="9476826"/>
<dbReference type="HOGENOM" id="CLU_626252_0_0_1"/>
<keyword evidence="1" id="KW-0175">Coiled coil</keyword>
<dbReference type="KEGG" id="pif:PITG_02806"/>
<keyword evidence="4" id="KW-1185">Reference proteome</keyword>
<dbReference type="OrthoDB" id="128235at2759"/>
<feature type="region of interest" description="Disordered" evidence="2">
    <location>
        <begin position="292"/>
        <end position="438"/>
    </location>
</feature>